<evidence type="ECO:0000256" key="1">
    <source>
        <dbReference type="SAM" id="MobiDB-lite"/>
    </source>
</evidence>
<keyword evidence="3" id="KW-1185">Reference proteome</keyword>
<feature type="compositionally biased region" description="Basic and acidic residues" evidence="1">
    <location>
        <begin position="281"/>
        <end position="290"/>
    </location>
</feature>
<feature type="region of interest" description="Disordered" evidence="1">
    <location>
        <begin position="161"/>
        <end position="211"/>
    </location>
</feature>
<feature type="compositionally biased region" description="Basic and acidic residues" evidence="1">
    <location>
        <begin position="263"/>
        <end position="273"/>
    </location>
</feature>
<name>A0ABD3MXN9_9STRA</name>
<feature type="compositionally biased region" description="Low complexity" evidence="1">
    <location>
        <begin position="508"/>
        <end position="520"/>
    </location>
</feature>
<dbReference type="EMBL" id="JALLPJ020001342">
    <property type="protein sequence ID" value="KAL3768655.1"/>
    <property type="molecule type" value="Genomic_DNA"/>
</dbReference>
<comment type="caution">
    <text evidence="2">The sequence shown here is derived from an EMBL/GenBank/DDBJ whole genome shotgun (WGS) entry which is preliminary data.</text>
</comment>
<evidence type="ECO:0000313" key="2">
    <source>
        <dbReference type="EMBL" id="KAL3768655.1"/>
    </source>
</evidence>
<protein>
    <submittedName>
        <fullName evidence="2">Uncharacterized protein</fullName>
    </submittedName>
</protein>
<proteinExistence type="predicted"/>
<feature type="region of interest" description="Disordered" evidence="1">
    <location>
        <begin position="474"/>
        <end position="520"/>
    </location>
</feature>
<organism evidence="2 3">
    <name type="scientific">Cyclotella atomus</name>
    <dbReference type="NCBI Taxonomy" id="382360"/>
    <lineage>
        <taxon>Eukaryota</taxon>
        <taxon>Sar</taxon>
        <taxon>Stramenopiles</taxon>
        <taxon>Ochrophyta</taxon>
        <taxon>Bacillariophyta</taxon>
        <taxon>Coscinodiscophyceae</taxon>
        <taxon>Thalassiosirophycidae</taxon>
        <taxon>Stephanodiscales</taxon>
        <taxon>Stephanodiscaceae</taxon>
        <taxon>Cyclotella</taxon>
    </lineage>
</organism>
<dbReference type="AlphaFoldDB" id="A0ABD3MXN9"/>
<feature type="region of interest" description="Disordered" evidence="1">
    <location>
        <begin position="547"/>
        <end position="573"/>
    </location>
</feature>
<dbReference type="Proteomes" id="UP001530400">
    <property type="component" value="Unassembled WGS sequence"/>
</dbReference>
<feature type="compositionally biased region" description="Polar residues" evidence="1">
    <location>
        <begin position="179"/>
        <end position="189"/>
    </location>
</feature>
<evidence type="ECO:0000313" key="3">
    <source>
        <dbReference type="Proteomes" id="UP001530400"/>
    </source>
</evidence>
<reference evidence="2 3" key="1">
    <citation type="submission" date="2024-10" db="EMBL/GenBank/DDBJ databases">
        <title>Updated reference genomes for cyclostephanoid diatoms.</title>
        <authorList>
            <person name="Roberts W.R."/>
            <person name="Alverson A.J."/>
        </authorList>
    </citation>
    <scope>NUCLEOTIDE SEQUENCE [LARGE SCALE GENOMIC DNA]</scope>
    <source>
        <strain evidence="2 3">AJA010-31</strain>
    </source>
</reference>
<sequence length="677" mass="75110">MASKQLMRRIVDEERGPSPIPSAASHTQPAVSRKKPAKSENRRLAALKTWEKRRMKQCKAVSTEAVIVTSIDSAAVLSKVPPEDDAAASASYNKRRIAALKTWEKRRAKQASANLQRMAALNTYQKCAKQVSASSKPPAIVPAVDDEQLVNKRSLAAFKTWEKRRQKQGNASARPDAVPSSTEDVSSSVLDADKEDNETDDAAVSSASGYVRKHKKGYTAELRSLAAKASWEKRKRLKETRLQQQQQQSAAHDVTDISEEDSAASKHQAESKPKAATKRKRWDEIPESKRSNPRRTSQEVDGIDEAARDANQVITRLKHSRNWMEFHPSSRYGNGTADYAFIPGSLAQLIRNGAFSKLIVLEHGTLGIHYALDYEGYGGLKEMIETFGEDYAPCPSDKMMEASLELQVKKERENKAADPWDLGEDLPWQEVAEMEDARVERFRVGMRKQQQSEGDIPEDIEEVADILASLYDAGDSSDGRLNDPSPPACSASAVKGTQENGIETPVCSPTKQSSRSPSSYSPAMNALCCYESDSSDDNLYVSDTESLIEEENDSSEAKPDSAATKTSFDTQTQPLYYSQPSQESEDDNTMFGVPIYNPSQEVAQYPTNNDEYDQDSQDCSNMYGMHPPNNLAFQQYNNGSSTTATETHKSSENGILFIQDNRKVMLLAPPEEEKEEE</sequence>
<feature type="region of interest" description="Disordered" evidence="1">
    <location>
        <begin position="1"/>
        <end position="42"/>
    </location>
</feature>
<feature type="compositionally biased region" description="Polar residues" evidence="1">
    <location>
        <begin position="563"/>
        <end position="573"/>
    </location>
</feature>
<feature type="region of interest" description="Disordered" evidence="1">
    <location>
        <begin position="236"/>
        <end position="307"/>
    </location>
</feature>
<gene>
    <name evidence="2" type="ORF">ACHAWO_001124</name>
</gene>
<accession>A0ABD3MXN9</accession>